<comment type="caution">
    <text evidence="1">The sequence shown here is derived from an EMBL/GenBank/DDBJ whole genome shotgun (WGS) entry which is preliminary data.</text>
</comment>
<dbReference type="RefSeq" id="WP_162852956.1">
    <property type="nucleotide sequence ID" value="NZ_BAABEI010000012.1"/>
</dbReference>
<evidence type="ECO:0000313" key="2">
    <source>
        <dbReference type="Proteomes" id="UP000295351"/>
    </source>
</evidence>
<protein>
    <submittedName>
        <fullName evidence="1">Uncharacterized protein</fullName>
    </submittedName>
</protein>
<reference evidence="1 2" key="1">
    <citation type="submission" date="2019-03" db="EMBL/GenBank/DDBJ databases">
        <title>Genomic Encyclopedia of Type Strains, Phase IV (KMG-IV): sequencing the most valuable type-strain genomes for metagenomic binning, comparative biology and taxonomic classification.</title>
        <authorList>
            <person name="Goeker M."/>
        </authorList>
    </citation>
    <scope>NUCLEOTIDE SEQUENCE [LARGE SCALE GENOMIC DNA]</scope>
    <source>
        <strain evidence="1 2">DSM 18401</strain>
    </source>
</reference>
<dbReference type="Proteomes" id="UP000295351">
    <property type="component" value="Unassembled WGS sequence"/>
</dbReference>
<keyword evidence="2" id="KW-1185">Reference proteome</keyword>
<name>A0A4R2D623_SHIGR</name>
<dbReference type="EMBL" id="SLVX01000002">
    <property type="protein sequence ID" value="TCN47484.1"/>
    <property type="molecule type" value="Genomic_DNA"/>
</dbReference>
<sequence>MKYEIGMHIVYDVLNKGVLVEFRGKSHYLAGPFKTQKEAIGAGEELCRKLGWGKSDGA</sequence>
<gene>
    <name evidence="1" type="ORF">EV665_1021</name>
</gene>
<proteinExistence type="predicted"/>
<dbReference type="AlphaFoldDB" id="A0A4R2D623"/>
<evidence type="ECO:0000313" key="1">
    <source>
        <dbReference type="EMBL" id="TCN47484.1"/>
    </source>
</evidence>
<organism evidence="1 2">
    <name type="scientific">Shinella granuli</name>
    <dbReference type="NCBI Taxonomy" id="323621"/>
    <lineage>
        <taxon>Bacteria</taxon>
        <taxon>Pseudomonadati</taxon>
        <taxon>Pseudomonadota</taxon>
        <taxon>Alphaproteobacteria</taxon>
        <taxon>Hyphomicrobiales</taxon>
        <taxon>Rhizobiaceae</taxon>
        <taxon>Shinella</taxon>
    </lineage>
</organism>
<accession>A0A4R2D623</accession>